<evidence type="ECO:0000313" key="9">
    <source>
        <dbReference type="EMBL" id="JAG53211.1"/>
    </source>
</evidence>
<sequence>MNKGKSNKKQMSLSQSLFRSKAIKKESSNNATISNIIKSDAFRNRCDSSTSKGPSSDDCDDSFDLFLPRKNQPKASSSSQSSFFEVKKRSRFFDESGELRVPKVIKDDDLELALAVSLEESKGVSVSLKPFKVEGPSKSIKPPKIDSFQPRGKLKQTCRKFLLMRRTPEERERIITEKVAIVLMDKGKNDITPIPSSRINEPFSLYSAHLRKQYYEMKTLWALAQTDLSQVKLENFFIDVILHFLPSNCLDDVDSDEDGTRDEPQNENLQHAYSSEDIFGESGGEDSCNIQSPKRLRPSESLEALDNPKDELSPNRSVNNLGEEQLSLKVDSLDILSLEVEESDSSGYVKNSKSKEMDDMRDCTKNPTHGIEQNPRELSDFSHQNGMVRKPLDILKHYQKLAADMRCVSKSRVSRSTEITNGSKTFFVHHCIFQARCPELLDDLEKNPKCLSDYSPEVCEALFGYIYAADIGRCFQMNLEQKNDLMKCAKRYNIVCLVEELEIEGVGDGEEDVQLDYQPNASFPYLDYVESYDKVHSTPKDLKVTKPHVVKSDVESDQVVVLDSDTCSVEEAVNSQGPVSDHAVTEDEDLDKYLKDGMRLSERINPDLKSQGNDKSPIDCLTPLKTVNESEKSVDQYFQESFPSLADMSVVFTPPPPIASISNDTSEPGPDSSKPRGIIDCVTPGGQLVVSDKATPLTDYDTMLTPELQAALHKYGIRRGIGRRKAATLLRYIYDQIHPPADHPAVAKALQDVKNSAQLNDTSVESENDVYSLSSESSEDIQMFEDLGDVACSQPNSTECDRSSLLQAVGDYIKSNTLLYAAVLSYEPLWLNKFHKTVKDRGMMCNKKELMDVLDELGITFRTEQTESQMQRKGSKRKIKRKR</sequence>
<dbReference type="Pfam" id="PF09494">
    <property type="entry name" value="Slx4"/>
    <property type="match status" value="1"/>
</dbReference>
<feature type="region of interest" description="Disordered" evidence="8">
    <location>
        <begin position="347"/>
        <end position="378"/>
    </location>
</feature>
<dbReference type="CDD" id="cd22999">
    <property type="entry name" value="SAP_SLX4"/>
    <property type="match status" value="1"/>
</dbReference>
<comment type="subcellular location">
    <subcellularLocation>
        <location evidence="1">Nucleus</location>
    </subcellularLocation>
</comment>
<feature type="compositionally biased region" description="Basic and acidic residues" evidence="8">
    <location>
        <begin position="353"/>
        <end position="364"/>
    </location>
</feature>
<dbReference type="InterPro" id="IPR018574">
    <property type="entry name" value="Structure-sp_endonuc_su_Slx4"/>
</dbReference>
<dbReference type="Gene3D" id="3.30.710.10">
    <property type="entry name" value="Potassium Channel Kv1.1, Chain A"/>
    <property type="match status" value="1"/>
</dbReference>
<feature type="region of interest" description="Disordered" evidence="8">
    <location>
        <begin position="44"/>
        <end position="80"/>
    </location>
</feature>
<evidence type="ECO:0000256" key="7">
    <source>
        <dbReference type="ARBA" id="ARBA00029496"/>
    </source>
</evidence>
<evidence type="ECO:0000256" key="4">
    <source>
        <dbReference type="ARBA" id="ARBA00023172"/>
    </source>
</evidence>
<evidence type="ECO:0000256" key="3">
    <source>
        <dbReference type="ARBA" id="ARBA00022763"/>
    </source>
</evidence>
<keyword evidence="5" id="KW-0234">DNA repair</keyword>
<reference evidence="9" key="1">
    <citation type="submission" date="2014-09" db="EMBL/GenBank/DDBJ databases">
        <authorList>
            <person name="Magalhaes I.L.F."/>
            <person name="Oliveira U."/>
            <person name="Santos F.R."/>
            <person name="Vidigal T.H.D.A."/>
            <person name="Brescovit A.D."/>
            <person name="Santos A.J."/>
        </authorList>
    </citation>
    <scope>NUCLEOTIDE SEQUENCE</scope>
</reference>
<dbReference type="InterPro" id="IPR011333">
    <property type="entry name" value="SKP1/BTB/POZ_sf"/>
</dbReference>
<comment type="similarity">
    <text evidence="2">Belongs to the SLX4 family.</text>
</comment>
<protein>
    <recommendedName>
        <fullName evidence="7">Structure-specific endonuclease subunit SLX4</fullName>
    </recommendedName>
</protein>
<dbReference type="EMBL" id="GBRD01012613">
    <property type="protein sequence ID" value="JAG53211.1"/>
    <property type="molecule type" value="Transcribed_RNA"/>
</dbReference>
<name>A0A0K8SIT9_LYGHE</name>
<keyword evidence="3" id="KW-0227">DNA damage</keyword>
<feature type="region of interest" description="Disordered" evidence="8">
    <location>
        <begin position="277"/>
        <end position="320"/>
    </location>
</feature>
<evidence type="ECO:0000256" key="6">
    <source>
        <dbReference type="ARBA" id="ARBA00023242"/>
    </source>
</evidence>
<evidence type="ECO:0000256" key="2">
    <source>
        <dbReference type="ARBA" id="ARBA00006661"/>
    </source>
</evidence>
<dbReference type="GO" id="GO:0000712">
    <property type="term" value="P:resolution of meiotic recombination intermediates"/>
    <property type="evidence" value="ECO:0007669"/>
    <property type="project" value="TreeGrafter"/>
</dbReference>
<dbReference type="PANTHER" id="PTHR21541">
    <property type="entry name" value="BTB POZ DOMAIN CONTAINING 12"/>
    <property type="match status" value="1"/>
</dbReference>
<organism evidence="9">
    <name type="scientific">Lygus hesperus</name>
    <name type="common">Western plant bug</name>
    <dbReference type="NCBI Taxonomy" id="30085"/>
    <lineage>
        <taxon>Eukaryota</taxon>
        <taxon>Metazoa</taxon>
        <taxon>Ecdysozoa</taxon>
        <taxon>Arthropoda</taxon>
        <taxon>Hexapoda</taxon>
        <taxon>Insecta</taxon>
        <taxon>Pterygota</taxon>
        <taxon>Neoptera</taxon>
        <taxon>Paraneoptera</taxon>
        <taxon>Hemiptera</taxon>
        <taxon>Heteroptera</taxon>
        <taxon>Panheteroptera</taxon>
        <taxon>Cimicomorpha</taxon>
        <taxon>Miridae</taxon>
        <taxon>Mirini</taxon>
        <taxon>Lygus</taxon>
    </lineage>
</organism>
<dbReference type="GO" id="GO:0006281">
    <property type="term" value="P:DNA repair"/>
    <property type="evidence" value="ECO:0007669"/>
    <property type="project" value="UniProtKB-KW"/>
</dbReference>
<keyword evidence="4" id="KW-0233">DNA recombination</keyword>
<dbReference type="GO" id="GO:0006260">
    <property type="term" value="P:DNA replication"/>
    <property type="evidence" value="ECO:0007669"/>
    <property type="project" value="InterPro"/>
</dbReference>
<accession>A0A0K8SIT9</accession>
<keyword evidence="6" id="KW-0539">Nucleus</keyword>
<proteinExistence type="inferred from homology"/>
<evidence type="ECO:0000256" key="1">
    <source>
        <dbReference type="ARBA" id="ARBA00004123"/>
    </source>
</evidence>
<evidence type="ECO:0000256" key="8">
    <source>
        <dbReference type="SAM" id="MobiDB-lite"/>
    </source>
</evidence>
<dbReference type="GO" id="GO:0033557">
    <property type="term" value="C:Slx1-Slx4 complex"/>
    <property type="evidence" value="ECO:0007669"/>
    <property type="project" value="InterPro"/>
</dbReference>
<evidence type="ECO:0000256" key="5">
    <source>
        <dbReference type="ARBA" id="ARBA00023204"/>
    </source>
</evidence>
<dbReference type="PANTHER" id="PTHR21541:SF3">
    <property type="entry name" value="STRUCTURE-SPECIFIC ENDONUCLEASE SUBUNIT SLX4"/>
    <property type="match status" value="1"/>
</dbReference>
<dbReference type="AlphaFoldDB" id="A0A0K8SIT9"/>
<dbReference type="SUPFAM" id="SSF54695">
    <property type="entry name" value="POZ domain"/>
    <property type="match status" value="1"/>
</dbReference>